<evidence type="ECO:0000313" key="1">
    <source>
        <dbReference type="EMBL" id="RPA95315.1"/>
    </source>
</evidence>
<reference evidence="1 2" key="1">
    <citation type="journal article" date="2018" name="Nat. Ecol. Evol.">
        <title>Pezizomycetes genomes reveal the molecular basis of ectomycorrhizal truffle lifestyle.</title>
        <authorList>
            <person name="Murat C."/>
            <person name="Payen T."/>
            <person name="Noel B."/>
            <person name="Kuo A."/>
            <person name="Morin E."/>
            <person name="Chen J."/>
            <person name="Kohler A."/>
            <person name="Krizsan K."/>
            <person name="Balestrini R."/>
            <person name="Da Silva C."/>
            <person name="Montanini B."/>
            <person name="Hainaut M."/>
            <person name="Levati E."/>
            <person name="Barry K.W."/>
            <person name="Belfiori B."/>
            <person name="Cichocki N."/>
            <person name="Clum A."/>
            <person name="Dockter R.B."/>
            <person name="Fauchery L."/>
            <person name="Guy J."/>
            <person name="Iotti M."/>
            <person name="Le Tacon F."/>
            <person name="Lindquist E.A."/>
            <person name="Lipzen A."/>
            <person name="Malagnac F."/>
            <person name="Mello A."/>
            <person name="Molinier V."/>
            <person name="Miyauchi S."/>
            <person name="Poulain J."/>
            <person name="Riccioni C."/>
            <person name="Rubini A."/>
            <person name="Sitrit Y."/>
            <person name="Splivallo R."/>
            <person name="Traeger S."/>
            <person name="Wang M."/>
            <person name="Zifcakova L."/>
            <person name="Wipf D."/>
            <person name="Zambonelli A."/>
            <person name="Paolocci F."/>
            <person name="Nowrousian M."/>
            <person name="Ottonello S."/>
            <person name="Baldrian P."/>
            <person name="Spatafora J.W."/>
            <person name="Henrissat B."/>
            <person name="Nagy L.G."/>
            <person name="Aury J.M."/>
            <person name="Wincker P."/>
            <person name="Grigoriev I.V."/>
            <person name="Bonfante P."/>
            <person name="Martin F.M."/>
        </authorList>
    </citation>
    <scope>NUCLEOTIDE SEQUENCE [LARGE SCALE GENOMIC DNA]</scope>
    <source>
        <strain evidence="1 2">120613-1</strain>
    </source>
</reference>
<dbReference type="EMBL" id="ML120427">
    <property type="protein sequence ID" value="RPA95315.1"/>
    <property type="molecule type" value="Genomic_DNA"/>
</dbReference>
<dbReference type="GO" id="GO:0003676">
    <property type="term" value="F:nucleic acid binding"/>
    <property type="evidence" value="ECO:0007669"/>
    <property type="project" value="InterPro"/>
</dbReference>
<accession>A0A3N4JAR2</accession>
<proteinExistence type="predicted"/>
<dbReference type="OrthoDB" id="6511194at2759"/>
<keyword evidence="2" id="KW-1185">Reference proteome</keyword>
<sequence>HGITLLEIPLYLPDLNLIENIWSLIKDRFSKEYPELHLMKGLEDMVKKAIKPAITYYWELLDSKVFDTLVGSIVDRIKTIIKADE</sequence>
<dbReference type="InterPro" id="IPR036397">
    <property type="entry name" value="RNaseH_sf"/>
</dbReference>
<protein>
    <recommendedName>
        <fullName evidence="3">Tc1-like transposase DDE domain-containing protein</fullName>
    </recommendedName>
</protein>
<dbReference type="AlphaFoldDB" id="A0A3N4JAR2"/>
<dbReference type="Gene3D" id="3.30.420.10">
    <property type="entry name" value="Ribonuclease H-like superfamily/Ribonuclease H"/>
    <property type="match status" value="1"/>
</dbReference>
<dbReference type="Proteomes" id="UP000276215">
    <property type="component" value="Unassembled WGS sequence"/>
</dbReference>
<organism evidence="1 2">
    <name type="scientific">Choiromyces venosus 120613-1</name>
    <dbReference type="NCBI Taxonomy" id="1336337"/>
    <lineage>
        <taxon>Eukaryota</taxon>
        <taxon>Fungi</taxon>
        <taxon>Dikarya</taxon>
        <taxon>Ascomycota</taxon>
        <taxon>Pezizomycotina</taxon>
        <taxon>Pezizomycetes</taxon>
        <taxon>Pezizales</taxon>
        <taxon>Tuberaceae</taxon>
        <taxon>Choiromyces</taxon>
    </lineage>
</organism>
<evidence type="ECO:0008006" key="3">
    <source>
        <dbReference type="Google" id="ProtNLM"/>
    </source>
</evidence>
<feature type="non-terminal residue" evidence="1">
    <location>
        <position position="1"/>
    </location>
</feature>
<evidence type="ECO:0000313" key="2">
    <source>
        <dbReference type="Proteomes" id="UP000276215"/>
    </source>
</evidence>
<gene>
    <name evidence="1" type="ORF">L873DRAFT_1698490</name>
</gene>
<name>A0A3N4JAR2_9PEZI</name>